<dbReference type="OrthoDB" id="1121311at2"/>
<evidence type="ECO:0000256" key="2">
    <source>
        <dbReference type="ARBA" id="ARBA00022475"/>
    </source>
</evidence>
<dbReference type="AlphaFoldDB" id="A0A371PL00"/>
<dbReference type="Pfam" id="PF12823">
    <property type="entry name" value="DUF3817"/>
    <property type="match status" value="1"/>
</dbReference>
<dbReference type="PANTHER" id="PTHR40077:SF1">
    <property type="entry name" value="MEMBRANE PROTEIN"/>
    <property type="match status" value="1"/>
</dbReference>
<dbReference type="NCBIfam" id="TIGR03954">
    <property type="entry name" value="integ_memb_HG"/>
    <property type="match status" value="1"/>
</dbReference>
<dbReference type="InterPro" id="IPR023845">
    <property type="entry name" value="DUF3817_TM"/>
</dbReference>
<reference evidence="8 9" key="1">
    <citation type="submission" date="2018-08" db="EMBL/GenBank/DDBJ databases">
        <title>Paenibacillus sp. M4BSY-1, whole genome shotgun sequence.</title>
        <authorList>
            <person name="Tuo L."/>
        </authorList>
    </citation>
    <scope>NUCLEOTIDE SEQUENCE [LARGE SCALE GENOMIC DNA]</scope>
    <source>
        <strain evidence="8 9">M4BSY-1</strain>
    </source>
</reference>
<evidence type="ECO:0000259" key="7">
    <source>
        <dbReference type="Pfam" id="PF12823"/>
    </source>
</evidence>
<dbReference type="PANTHER" id="PTHR40077">
    <property type="entry name" value="MEMBRANE PROTEIN-RELATED"/>
    <property type="match status" value="1"/>
</dbReference>
<comment type="subcellular location">
    <subcellularLocation>
        <location evidence="1">Cell membrane</location>
        <topology evidence="1">Multi-pass membrane protein</topology>
    </subcellularLocation>
</comment>
<comment type="caution">
    <text evidence="8">The sequence shown here is derived from an EMBL/GenBank/DDBJ whole genome shotgun (WGS) entry which is preliminary data.</text>
</comment>
<keyword evidence="5 6" id="KW-0472">Membrane</keyword>
<evidence type="ECO:0000256" key="4">
    <source>
        <dbReference type="ARBA" id="ARBA00022989"/>
    </source>
</evidence>
<protein>
    <submittedName>
        <fullName evidence="8">DUF3817 domain-containing protein</fullName>
    </submittedName>
</protein>
<evidence type="ECO:0000313" key="9">
    <source>
        <dbReference type="Proteomes" id="UP000261905"/>
    </source>
</evidence>
<evidence type="ECO:0000313" key="8">
    <source>
        <dbReference type="EMBL" id="REK76645.1"/>
    </source>
</evidence>
<name>A0A371PL00_9BACL</name>
<dbReference type="GO" id="GO:0005886">
    <property type="term" value="C:plasma membrane"/>
    <property type="evidence" value="ECO:0007669"/>
    <property type="project" value="UniProtKB-SubCell"/>
</dbReference>
<feature type="transmembrane region" description="Helical" evidence="6">
    <location>
        <begin position="38"/>
        <end position="57"/>
    </location>
</feature>
<evidence type="ECO:0000256" key="5">
    <source>
        <dbReference type="ARBA" id="ARBA00023136"/>
    </source>
</evidence>
<keyword evidence="2" id="KW-1003">Cell membrane</keyword>
<feature type="domain" description="DUF3817" evidence="7">
    <location>
        <begin position="8"/>
        <end position="93"/>
    </location>
</feature>
<evidence type="ECO:0000256" key="6">
    <source>
        <dbReference type="SAM" id="Phobius"/>
    </source>
</evidence>
<dbReference type="RefSeq" id="WP_116043692.1">
    <property type="nucleotide sequence ID" value="NZ_QUBQ01000001.1"/>
</dbReference>
<proteinExistence type="predicted"/>
<dbReference type="EMBL" id="QUBQ01000001">
    <property type="protein sequence ID" value="REK76645.1"/>
    <property type="molecule type" value="Genomic_DNA"/>
</dbReference>
<gene>
    <name evidence="8" type="ORF">DX130_06300</name>
</gene>
<keyword evidence="9" id="KW-1185">Reference proteome</keyword>
<sequence>MLKTAKGRLRVIGILEGLSFLILLFIAMPLKYWADSPLMVQIVGSLHGLLFVLYILAVIHVTLKHRWSFWKFAAACVASVLPFGPFVVDRKLLRD</sequence>
<keyword evidence="3 6" id="KW-0812">Transmembrane</keyword>
<feature type="transmembrane region" description="Helical" evidence="6">
    <location>
        <begin position="69"/>
        <end position="88"/>
    </location>
</feature>
<organism evidence="8 9">
    <name type="scientific">Paenibacillus paeoniae</name>
    <dbReference type="NCBI Taxonomy" id="2292705"/>
    <lineage>
        <taxon>Bacteria</taxon>
        <taxon>Bacillati</taxon>
        <taxon>Bacillota</taxon>
        <taxon>Bacilli</taxon>
        <taxon>Bacillales</taxon>
        <taxon>Paenibacillaceae</taxon>
        <taxon>Paenibacillus</taxon>
    </lineage>
</organism>
<accession>A0A371PL00</accession>
<keyword evidence="4 6" id="KW-1133">Transmembrane helix</keyword>
<dbReference type="Proteomes" id="UP000261905">
    <property type="component" value="Unassembled WGS sequence"/>
</dbReference>
<evidence type="ECO:0000256" key="3">
    <source>
        <dbReference type="ARBA" id="ARBA00022692"/>
    </source>
</evidence>
<evidence type="ECO:0000256" key="1">
    <source>
        <dbReference type="ARBA" id="ARBA00004651"/>
    </source>
</evidence>
<feature type="transmembrane region" description="Helical" evidence="6">
    <location>
        <begin position="12"/>
        <end position="32"/>
    </location>
</feature>